<evidence type="ECO:0000259" key="1">
    <source>
        <dbReference type="Pfam" id="PF13391"/>
    </source>
</evidence>
<dbReference type="RefSeq" id="WP_098457955.1">
    <property type="nucleotide sequence ID" value="NZ_PDJH01000001.1"/>
</dbReference>
<name>A0A2A9ED23_9MICO</name>
<sequence length="298" mass="33344">MSVDSAVERALRLQVIDWVNQRAEENGGFLRREELLNFTVGGQKLPVIDYSRGIRNPADFASTLSIVSTVNGPYDDLESEDGLIHYAYRAGDPDGGDNRKLRNAYVTRDPIIFFRKEVANVYTPVAPAFVVGDDPSARTFLIAFDEALTLIPDPASMSNAQKEYAMRLARQRLHQPAFRTRIMVAYSSRCAVCQLKYSALLDAAHILPDSDERGVPTTDNGMALCKIHHVAYDREMLGITPDYVVKVSPQVLQDSDGPMLTHGLQEMHDRKLVVPKRAADRPNRDYLAERFEGFARAS</sequence>
<feature type="domain" description="HNH nuclease" evidence="1">
    <location>
        <begin position="190"/>
        <end position="239"/>
    </location>
</feature>
<evidence type="ECO:0000313" key="3">
    <source>
        <dbReference type="Proteomes" id="UP000221394"/>
    </source>
</evidence>
<accession>A0A2A9ED23</accession>
<gene>
    <name evidence="2" type="ORF">ATL41_1553</name>
</gene>
<keyword evidence="3" id="KW-1185">Reference proteome</keyword>
<dbReference type="OrthoDB" id="4464809at2"/>
<comment type="caution">
    <text evidence="2">The sequence shown here is derived from an EMBL/GenBank/DDBJ whole genome shotgun (WGS) entry which is preliminary data.</text>
</comment>
<keyword evidence="2" id="KW-0378">Hydrolase</keyword>
<dbReference type="GO" id="GO:0004519">
    <property type="term" value="F:endonuclease activity"/>
    <property type="evidence" value="ECO:0007669"/>
    <property type="project" value="UniProtKB-KW"/>
</dbReference>
<reference evidence="2 3" key="1">
    <citation type="submission" date="2017-10" db="EMBL/GenBank/DDBJ databases">
        <title>Sequencing the genomes of 1000 actinobacteria strains.</title>
        <authorList>
            <person name="Klenk H.-P."/>
        </authorList>
    </citation>
    <scope>NUCLEOTIDE SEQUENCE [LARGE SCALE GENOMIC DNA]</scope>
    <source>
        <strain evidence="2 3">DSM 21574</strain>
    </source>
</reference>
<evidence type="ECO:0000313" key="2">
    <source>
        <dbReference type="EMBL" id="PFG36814.1"/>
    </source>
</evidence>
<dbReference type="InterPro" id="IPR003615">
    <property type="entry name" value="HNH_nuc"/>
</dbReference>
<dbReference type="AlphaFoldDB" id="A0A2A9ED23"/>
<protein>
    <submittedName>
        <fullName evidence="2">Putative restriction endonuclease</fullName>
    </submittedName>
</protein>
<dbReference type="EMBL" id="PDJH01000001">
    <property type="protein sequence ID" value="PFG36814.1"/>
    <property type="molecule type" value="Genomic_DNA"/>
</dbReference>
<keyword evidence="2" id="KW-0255">Endonuclease</keyword>
<proteinExistence type="predicted"/>
<dbReference type="Pfam" id="PF13391">
    <property type="entry name" value="HNH_2"/>
    <property type="match status" value="1"/>
</dbReference>
<keyword evidence="2" id="KW-0540">Nuclease</keyword>
<organism evidence="2 3">
    <name type="scientific">Flavimobilis soli</name>
    <dbReference type="NCBI Taxonomy" id="442709"/>
    <lineage>
        <taxon>Bacteria</taxon>
        <taxon>Bacillati</taxon>
        <taxon>Actinomycetota</taxon>
        <taxon>Actinomycetes</taxon>
        <taxon>Micrococcales</taxon>
        <taxon>Jonesiaceae</taxon>
        <taxon>Flavimobilis</taxon>
    </lineage>
</organism>
<dbReference type="Proteomes" id="UP000221394">
    <property type="component" value="Unassembled WGS sequence"/>
</dbReference>